<feature type="compositionally biased region" description="Basic and acidic residues" evidence="1">
    <location>
        <begin position="137"/>
        <end position="167"/>
    </location>
</feature>
<feature type="compositionally biased region" description="Acidic residues" evidence="1">
    <location>
        <begin position="83"/>
        <end position="94"/>
    </location>
</feature>
<proteinExistence type="predicted"/>
<organism evidence="2 3">
    <name type="scientific">Anaeramoeba flamelloides</name>
    <dbReference type="NCBI Taxonomy" id="1746091"/>
    <lineage>
        <taxon>Eukaryota</taxon>
        <taxon>Metamonada</taxon>
        <taxon>Anaeramoebidae</taxon>
        <taxon>Anaeramoeba</taxon>
    </lineage>
</organism>
<dbReference type="AlphaFoldDB" id="A0AAV7Y6T1"/>
<evidence type="ECO:0000313" key="3">
    <source>
        <dbReference type="Proteomes" id="UP001146793"/>
    </source>
</evidence>
<evidence type="ECO:0000256" key="1">
    <source>
        <dbReference type="SAM" id="MobiDB-lite"/>
    </source>
</evidence>
<reference evidence="2" key="1">
    <citation type="submission" date="2022-08" db="EMBL/GenBank/DDBJ databases">
        <title>Novel sulphate-reducing endosymbionts in the free-living metamonad Anaeramoeba.</title>
        <authorList>
            <person name="Jerlstrom-Hultqvist J."/>
            <person name="Cepicka I."/>
            <person name="Gallot-Lavallee L."/>
            <person name="Salas-Leiva D."/>
            <person name="Curtis B.A."/>
            <person name="Zahonova K."/>
            <person name="Pipaliya S."/>
            <person name="Dacks J."/>
            <person name="Roger A.J."/>
        </authorList>
    </citation>
    <scope>NUCLEOTIDE SEQUENCE</scope>
    <source>
        <strain evidence="2">Busselton2</strain>
    </source>
</reference>
<name>A0AAV7Y6T1_9EUKA</name>
<feature type="compositionally biased region" description="Basic and acidic residues" evidence="1">
    <location>
        <begin position="114"/>
        <end position="124"/>
    </location>
</feature>
<dbReference type="Proteomes" id="UP001146793">
    <property type="component" value="Unassembled WGS sequence"/>
</dbReference>
<feature type="compositionally biased region" description="Low complexity" evidence="1">
    <location>
        <begin position="127"/>
        <end position="136"/>
    </location>
</feature>
<sequence length="185" mass="22158">MKKENYIQILEKLIKKKLKFEDLPQGIQFLLVNIEGIPRLFQYFLISILEYYFGKNNFLNFRSSNKIKRNLINQFLEEKDSKEEDEEKEEENENENEKEKVVKILLSENFETSKNSENENKNENDFDNNNENSGSKSESEKKKEKKKEKEKGKGNERKKIQNNELIKKFIFVDSKKNPKLCTKNF</sequence>
<accession>A0AAV7Y6T1</accession>
<comment type="caution">
    <text evidence="2">The sequence shown here is derived from an EMBL/GenBank/DDBJ whole genome shotgun (WGS) entry which is preliminary data.</text>
</comment>
<gene>
    <name evidence="2" type="ORF">M0812_28944</name>
</gene>
<dbReference type="EMBL" id="JANTQA010000071">
    <property type="protein sequence ID" value="KAJ3424716.1"/>
    <property type="molecule type" value="Genomic_DNA"/>
</dbReference>
<evidence type="ECO:0000313" key="2">
    <source>
        <dbReference type="EMBL" id="KAJ3424716.1"/>
    </source>
</evidence>
<feature type="region of interest" description="Disordered" evidence="1">
    <location>
        <begin position="79"/>
        <end position="168"/>
    </location>
</feature>
<protein>
    <submittedName>
        <fullName evidence="2">Replication stress response regulator sde2</fullName>
    </submittedName>
</protein>